<organism evidence="5 6">
    <name type="scientific">Ureibacillus aquaedulcis</name>
    <dbReference type="NCBI Taxonomy" id="3058421"/>
    <lineage>
        <taxon>Bacteria</taxon>
        <taxon>Bacillati</taxon>
        <taxon>Bacillota</taxon>
        <taxon>Bacilli</taxon>
        <taxon>Bacillales</taxon>
        <taxon>Caryophanaceae</taxon>
        <taxon>Ureibacillus</taxon>
    </lineage>
</organism>
<dbReference type="PIRSF" id="PIRSF037846">
    <property type="entry name" value="Autolysin_YrvJ_prd"/>
    <property type="match status" value="1"/>
</dbReference>
<dbReference type="Gene3D" id="2.30.30.40">
    <property type="entry name" value="SH3 Domains"/>
    <property type="match status" value="4"/>
</dbReference>
<feature type="domain" description="SH3b" evidence="4">
    <location>
        <begin position="107"/>
        <end position="171"/>
    </location>
</feature>
<evidence type="ECO:0000313" key="6">
    <source>
        <dbReference type="Proteomes" id="UP001172743"/>
    </source>
</evidence>
<evidence type="ECO:0000256" key="2">
    <source>
        <dbReference type="ARBA" id="ARBA00023316"/>
    </source>
</evidence>
<protein>
    <submittedName>
        <fullName evidence="5">SH3 domain-containing protein</fullName>
    </submittedName>
</protein>
<proteinExistence type="predicted"/>
<name>A0ABT8GT29_9BACL</name>
<dbReference type="CDD" id="cd02696">
    <property type="entry name" value="MurNAc-LAA"/>
    <property type="match status" value="1"/>
</dbReference>
<evidence type="ECO:0000313" key="5">
    <source>
        <dbReference type="EMBL" id="MDN4494571.1"/>
    </source>
</evidence>
<dbReference type="InterPro" id="IPR002508">
    <property type="entry name" value="MurNAc-LAA_cat"/>
</dbReference>
<dbReference type="Gene3D" id="3.40.630.40">
    <property type="entry name" value="Zn-dependent exopeptidases"/>
    <property type="match status" value="1"/>
</dbReference>
<gene>
    <name evidence="5" type="ORF">QYB95_13540</name>
</gene>
<dbReference type="Pfam" id="PF08239">
    <property type="entry name" value="SH3_3"/>
    <property type="match status" value="4"/>
</dbReference>
<dbReference type="InterPro" id="IPR017293">
    <property type="entry name" value="N-acetylmuramoyl-L-ala_amidase"/>
</dbReference>
<dbReference type="Pfam" id="PF01520">
    <property type="entry name" value="Amidase_3"/>
    <property type="match status" value="1"/>
</dbReference>
<sequence length="549" mass="61442">MYHKSLKFWITFILLISLLSPYTYETKSAFASSEEPDLVVSADILYLREGPGLSYPIMETLKEGQGLTFIEKQDDWYHVKTKDMEGWVASWLTSATKASDSSNGDNTETHSVISQVDHLNLRAEPSVSSPVLSQLNTGDEAKVLESEANWVQISFNGALGWVSTDYVTIKKNEVNQQSHPSEEETTDTNEDGKEKTNVKIDPNLFTIAVDVVNIRKKPDLSSKKLGTAKEGEQYDVLERNNNWVKIRFGKKEGWVYSFYGSFQVNEKILTSTESEKTIETESPFVTIIYNGTNLRDEPSTSSNVVVHADAGEKYNILSTEGEWYKVEVDKTTTAYVANWVVSDDGNTNSIVDEGKESQKKEERKKGTLKGLTLVIDPGHGGNDKGTTGARGTEEKEINLKTVELLKSKLRSAGAEVILTRESDTYVDLRKRVSISHQYAADAFISIHYDATDDSSISGFTTYYTNGYQQELAEYVHEGLSEKVTIRNRGVQPGNYLVTRENKQAAILIELGYLSNPSEESVVTTDFYHEQATLGIYQGILNYFDAQLEP</sequence>
<feature type="domain" description="SH3b" evidence="4">
    <location>
        <begin position="280"/>
        <end position="344"/>
    </location>
</feature>
<dbReference type="SUPFAM" id="SSF53187">
    <property type="entry name" value="Zn-dependent exopeptidases"/>
    <property type="match status" value="1"/>
</dbReference>
<evidence type="ECO:0000259" key="4">
    <source>
        <dbReference type="PROSITE" id="PS51781"/>
    </source>
</evidence>
<dbReference type="PROSITE" id="PS51781">
    <property type="entry name" value="SH3B"/>
    <property type="match status" value="4"/>
</dbReference>
<dbReference type="InterPro" id="IPR050695">
    <property type="entry name" value="N-acetylmuramoyl_amidase_3"/>
</dbReference>
<keyword evidence="6" id="KW-1185">Reference proteome</keyword>
<dbReference type="EMBL" id="JAUHTQ010000010">
    <property type="protein sequence ID" value="MDN4494571.1"/>
    <property type="molecule type" value="Genomic_DNA"/>
</dbReference>
<dbReference type="RefSeq" id="WP_301138870.1">
    <property type="nucleotide sequence ID" value="NZ_JAUHTQ010000010.1"/>
</dbReference>
<evidence type="ECO:0000256" key="3">
    <source>
        <dbReference type="SAM" id="MobiDB-lite"/>
    </source>
</evidence>
<dbReference type="PANTHER" id="PTHR30404:SF7">
    <property type="entry name" value="CELL WALL AMIDASE LYTH-RELATED"/>
    <property type="match status" value="1"/>
</dbReference>
<dbReference type="InterPro" id="IPR003646">
    <property type="entry name" value="SH3-like_bac-type"/>
</dbReference>
<dbReference type="SMART" id="SM00287">
    <property type="entry name" value="SH3b"/>
    <property type="match status" value="4"/>
</dbReference>
<dbReference type="Proteomes" id="UP001172743">
    <property type="component" value="Unassembled WGS sequence"/>
</dbReference>
<comment type="caution">
    <text evidence="5">The sequence shown here is derived from an EMBL/GenBank/DDBJ whole genome shotgun (WGS) entry which is preliminary data.</text>
</comment>
<keyword evidence="2" id="KW-0961">Cell wall biogenesis/degradation</keyword>
<dbReference type="PANTHER" id="PTHR30404">
    <property type="entry name" value="N-ACETYLMURAMOYL-L-ALANINE AMIDASE"/>
    <property type="match status" value="1"/>
</dbReference>
<evidence type="ECO:0000256" key="1">
    <source>
        <dbReference type="ARBA" id="ARBA00022801"/>
    </source>
</evidence>
<feature type="domain" description="SH3b" evidence="4">
    <location>
        <begin position="202"/>
        <end position="264"/>
    </location>
</feature>
<dbReference type="SMART" id="SM00646">
    <property type="entry name" value="Ami_3"/>
    <property type="match status" value="1"/>
</dbReference>
<keyword evidence="1" id="KW-0378">Hydrolase</keyword>
<feature type="region of interest" description="Disordered" evidence="3">
    <location>
        <begin position="173"/>
        <end position="196"/>
    </location>
</feature>
<accession>A0ABT8GT29</accession>
<feature type="domain" description="SH3b" evidence="4">
    <location>
        <begin position="35"/>
        <end position="96"/>
    </location>
</feature>
<reference evidence="5" key="1">
    <citation type="submission" date="2023-07" db="EMBL/GenBank/DDBJ databases">
        <title>Ureibacillus sp. isolated from freshwater well.</title>
        <authorList>
            <person name="Kirdat K."/>
            <person name="Bhatt A."/>
            <person name="Teware R."/>
            <person name="Bhavsar Y."/>
            <person name="Yadav A."/>
        </authorList>
    </citation>
    <scope>NUCLEOTIDE SEQUENCE</scope>
    <source>
        <strain evidence="5">BA0131</strain>
    </source>
</reference>